<feature type="compositionally biased region" description="Polar residues" evidence="1">
    <location>
        <begin position="171"/>
        <end position="185"/>
    </location>
</feature>
<name>A0A364NF59_STELY</name>
<keyword evidence="2" id="KW-1133">Transmembrane helix</keyword>
<dbReference type="InterPro" id="IPR025649">
    <property type="entry name" value="DUF4360"/>
</dbReference>
<proteinExistence type="predicted"/>
<organism evidence="4 5">
    <name type="scientific">Stemphylium lycopersici</name>
    <name type="common">Tomato gray leaf spot disease fungus</name>
    <name type="synonym">Thyrospora lycopersici</name>
    <dbReference type="NCBI Taxonomy" id="183478"/>
    <lineage>
        <taxon>Eukaryota</taxon>
        <taxon>Fungi</taxon>
        <taxon>Dikarya</taxon>
        <taxon>Ascomycota</taxon>
        <taxon>Pezizomycotina</taxon>
        <taxon>Dothideomycetes</taxon>
        <taxon>Pleosporomycetidae</taxon>
        <taxon>Pleosporales</taxon>
        <taxon>Pleosporineae</taxon>
        <taxon>Pleosporaceae</taxon>
        <taxon>Stemphylium</taxon>
    </lineage>
</organism>
<evidence type="ECO:0000256" key="3">
    <source>
        <dbReference type="SAM" id="SignalP"/>
    </source>
</evidence>
<feature type="chain" id="PRO_5016958765" evidence="3">
    <location>
        <begin position="19"/>
        <end position="625"/>
    </location>
</feature>
<evidence type="ECO:0000313" key="4">
    <source>
        <dbReference type="EMBL" id="RAR15900.1"/>
    </source>
</evidence>
<dbReference type="PANTHER" id="PTHR38847">
    <property type="match status" value="1"/>
</dbReference>
<gene>
    <name evidence="4" type="ORF">DDE83_000697</name>
</gene>
<comment type="caution">
    <text evidence="4">The sequence shown here is derived from an EMBL/GenBank/DDBJ whole genome shotgun (WGS) entry which is preliminary data.</text>
</comment>
<protein>
    <submittedName>
        <fullName evidence="4">Secreted protein</fullName>
    </submittedName>
</protein>
<keyword evidence="2" id="KW-0812">Transmembrane</keyword>
<dbReference type="Pfam" id="PF14273">
    <property type="entry name" value="DUF4360"/>
    <property type="match status" value="1"/>
</dbReference>
<feature type="compositionally biased region" description="Polar residues" evidence="1">
    <location>
        <begin position="196"/>
        <end position="207"/>
    </location>
</feature>
<feature type="compositionally biased region" description="Polar residues" evidence="1">
    <location>
        <begin position="295"/>
        <end position="305"/>
    </location>
</feature>
<keyword evidence="3" id="KW-0732">Signal</keyword>
<evidence type="ECO:0000256" key="1">
    <source>
        <dbReference type="SAM" id="MobiDB-lite"/>
    </source>
</evidence>
<feature type="region of interest" description="Disordered" evidence="1">
    <location>
        <begin position="293"/>
        <end position="323"/>
    </location>
</feature>
<reference evidence="5" key="1">
    <citation type="submission" date="2018-05" db="EMBL/GenBank/DDBJ databases">
        <title>Draft genome sequence of Stemphylium lycopersici strain CIDEFI 213.</title>
        <authorList>
            <person name="Medina R."/>
            <person name="Franco M.E.E."/>
            <person name="Lucentini C.G."/>
            <person name="Saparrat M.C.N."/>
            <person name="Balatti P.A."/>
        </authorList>
    </citation>
    <scope>NUCLEOTIDE SEQUENCE [LARGE SCALE GENOMIC DNA]</scope>
    <source>
        <strain evidence="5">CIDEFI 213</strain>
    </source>
</reference>
<keyword evidence="2" id="KW-0472">Membrane</keyword>
<dbReference type="STRING" id="183478.A0A364NF59"/>
<feature type="signal peptide" evidence="3">
    <location>
        <begin position="1"/>
        <end position="18"/>
    </location>
</feature>
<sequence>MYPPTILLLAVYAALASATPTAAVLAAPVRPPKGGASLTSLDVELDGSGCRPGTVSVMLASDNSALTIIFDNFAAADGPKAGGASTRAFCRVNIGVASPGWAFDVASADFRGYVYIEKGVEASLGNIHKIVKGPFEDDFLLHKDGDISDTEAAVCQKKDARIQISLSATVDSGTSKANGGQQEEGNNMDYDRKRNATTNSGDSNVEAHTTRRESQRTPSSALVDPLSAMEDTQSLRTERPALSEATPLFNDPDMLPQDIPAPAPSTTAMASLSPVETPTGTIQTYNNTTDEKSTVHSVAISSRTTGAEAGSKLDTEALPGVNQDDPKFAMAPQVTPFAPMQTLPASSVASANTVYKPMPGKNQPDVAVPSLDLLGISGPIPPAPSSPPVLTTTMTTYVTLAKTLPGVPSVSTDATLSSAFSGSTSAASSLSSSTLSVSSFTAPSISSLPPLPSISSFVLLTRSEQDKAQEKTSSFSILTPQAITASSSLLSATVLPTIMASPSSLSSTFTDETDGGLTPLSRSLFILFGVLGAITVLIAVAIFFVSRRNKRRAREAEAAEQDQIHSKTIEEFKESYNYGNTTPVSRKSSLDNPSYLTDSERNIIKRAATADGQPEVSLIPAFSAI</sequence>
<evidence type="ECO:0000256" key="2">
    <source>
        <dbReference type="SAM" id="Phobius"/>
    </source>
</evidence>
<evidence type="ECO:0000313" key="5">
    <source>
        <dbReference type="Proteomes" id="UP000249619"/>
    </source>
</evidence>
<feature type="transmembrane region" description="Helical" evidence="2">
    <location>
        <begin position="524"/>
        <end position="545"/>
    </location>
</feature>
<accession>A0A364NF59</accession>
<dbReference type="AlphaFoldDB" id="A0A364NF59"/>
<keyword evidence="5" id="KW-1185">Reference proteome</keyword>
<feature type="region of interest" description="Disordered" evidence="1">
    <location>
        <begin position="171"/>
        <end position="236"/>
    </location>
</feature>
<dbReference type="EMBL" id="QGDH01000007">
    <property type="protein sequence ID" value="RAR15900.1"/>
    <property type="molecule type" value="Genomic_DNA"/>
</dbReference>
<dbReference type="Proteomes" id="UP000249619">
    <property type="component" value="Unassembled WGS sequence"/>
</dbReference>
<dbReference type="PANTHER" id="PTHR38847:SF1">
    <property type="entry name" value="PSEUDOURIDINE SYNTHASE RSUA_RLUA-LIKE DOMAIN-CONTAINING PROTEIN"/>
    <property type="match status" value="1"/>
</dbReference>